<protein>
    <submittedName>
        <fullName evidence="1">CDP-glycerol:poly(Glycerophosphate) glycerophosphotransferase</fullName>
        <ecNumber evidence="1">2.7.8.12</ecNumber>
    </submittedName>
</protein>
<dbReference type="EMBL" id="UHDZ01000001">
    <property type="protein sequence ID" value="SUM66908.1"/>
    <property type="molecule type" value="Genomic_DNA"/>
</dbReference>
<dbReference type="InterPro" id="IPR007554">
    <property type="entry name" value="Glycerophosphate_synth"/>
</dbReference>
<dbReference type="GO" id="GO:0047355">
    <property type="term" value="F:CDP-glycerol glycerophosphotransferase activity"/>
    <property type="evidence" value="ECO:0007669"/>
    <property type="project" value="UniProtKB-EC"/>
</dbReference>
<dbReference type="Proteomes" id="UP000255425">
    <property type="component" value="Unassembled WGS sequence"/>
</dbReference>
<dbReference type="InterPro" id="IPR051612">
    <property type="entry name" value="Teichoic_Acid_Biosynth"/>
</dbReference>
<reference evidence="1 2" key="1">
    <citation type="submission" date="2018-06" db="EMBL/GenBank/DDBJ databases">
        <authorList>
            <consortium name="Pathogen Informatics"/>
            <person name="Doyle S."/>
        </authorList>
    </citation>
    <scope>NUCLEOTIDE SEQUENCE [LARGE SCALE GENOMIC DNA]</scope>
    <source>
        <strain evidence="1 2">NCTC11807</strain>
    </source>
</reference>
<dbReference type="GO" id="GO:0016020">
    <property type="term" value="C:membrane"/>
    <property type="evidence" value="ECO:0007669"/>
    <property type="project" value="InterPro"/>
</dbReference>
<gene>
    <name evidence="1" type="ORF">NCTC11807_00056</name>
</gene>
<keyword evidence="2" id="KW-1185">Reference proteome</keyword>
<dbReference type="EC" id="2.7.8.12" evidence="1"/>
<evidence type="ECO:0000313" key="2">
    <source>
        <dbReference type="Proteomes" id="UP000255425"/>
    </source>
</evidence>
<organism evidence="1 2">
    <name type="scientific">Staphylococcus saccharolyticus</name>
    <dbReference type="NCBI Taxonomy" id="33028"/>
    <lineage>
        <taxon>Bacteria</taxon>
        <taxon>Bacillati</taxon>
        <taxon>Bacillota</taxon>
        <taxon>Bacilli</taxon>
        <taxon>Bacillales</taxon>
        <taxon>Staphylococcaceae</taxon>
        <taxon>Staphylococcus</taxon>
    </lineage>
</organism>
<evidence type="ECO:0000313" key="1">
    <source>
        <dbReference type="EMBL" id="SUM66908.1"/>
    </source>
</evidence>
<dbReference type="SUPFAM" id="SSF53756">
    <property type="entry name" value="UDP-Glycosyltransferase/glycogen phosphorylase"/>
    <property type="match status" value="1"/>
</dbReference>
<sequence>MAWCRYQTYRVFVDSPAIRYRTYQKYIKYNEMYHNNQLFLATSPLMENHFTKMLNLDEDQIIRAGYPANMFNKDEFSSFDYHIKQYKGLNAETKVVLYALTFRDYKMNDFFGEAIPDMAKLLEILKKNNILLIVKMHYLVKNDVNYLTAKKLYANHPNILFWDNKKDIYEIFDQIDIGIIDYSSIYYDMLASGVKKFIRNILKIEL</sequence>
<name>A0A380GY68_9STAP</name>
<accession>A0A380GY68</accession>
<dbReference type="AlphaFoldDB" id="A0A380GY68"/>
<dbReference type="PANTHER" id="PTHR37316">
    <property type="entry name" value="TEICHOIC ACID GLYCEROL-PHOSPHATE PRIMASE"/>
    <property type="match status" value="1"/>
</dbReference>
<dbReference type="Gene3D" id="3.40.50.12580">
    <property type="match status" value="1"/>
</dbReference>
<proteinExistence type="predicted"/>
<dbReference type="Pfam" id="PF04464">
    <property type="entry name" value="Glyphos_transf"/>
    <property type="match status" value="1"/>
</dbReference>
<keyword evidence="1" id="KW-0808">Transferase</keyword>
<dbReference type="InterPro" id="IPR043148">
    <property type="entry name" value="TagF_C"/>
</dbReference>
<dbReference type="PANTHER" id="PTHR37316:SF3">
    <property type="entry name" value="TEICHOIC ACID GLYCEROL-PHOSPHATE TRANSFERASE"/>
    <property type="match status" value="1"/>
</dbReference>